<dbReference type="InterPro" id="IPR005025">
    <property type="entry name" value="FMN_Rdtase-like_dom"/>
</dbReference>
<feature type="domain" description="NADPH-dependent FMN reductase-like" evidence="1">
    <location>
        <begin position="3"/>
        <end position="152"/>
    </location>
</feature>
<organism evidence="2 3">
    <name type="scientific">Microvirga splendida</name>
    <dbReference type="NCBI Taxonomy" id="2795727"/>
    <lineage>
        <taxon>Bacteria</taxon>
        <taxon>Pseudomonadati</taxon>
        <taxon>Pseudomonadota</taxon>
        <taxon>Alphaproteobacteria</taxon>
        <taxon>Hyphomicrobiales</taxon>
        <taxon>Methylobacteriaceae</taxon>
        <taxon>Microvirga</taxon>
    </lineage>
</organism>
<dbReference type="InterPro" id="IPR029039">
    <property type="entry name" value="Flavoprotein-like_sf"/>
</dbReference>
<proteinExistence type="predicted"/>
<dbReference type="RefSeq" id="WP_199047757.1">
    <property type="nucleotide sequence ID" value="NZ_JAELXT010000004.1"/>
</dbReference>
<protein>
    <submittedName>
        <fullName evidence="2">NAD(P)H-dependent oxidoreductase</fullName>
    </submittedName>
</protein>
<dbReference type="Proteomes" id="UP000620670">
    <property type="component" value="Unassembled WGS sequence"/>
</dbReference>
<keyword evidence="3" id="KW-1185">Reference proteome</keyword>
<gene>
    <name evidence="2" type="ORF">JAO75_06820</name>
</gene>
<evidence type="ECO:0000259" key="1">
    <source>
        <dbReference type="Pfam" id="PF03358"/>
    </source>
</evidence>
<name>A0ABS0XYH4_9HYPH</name>
<reference evidence="3" key="1">
    <citation type="submission" date="2020-12" db="EMBL/GenBank/DDBJ databases">
        <title>Hymenobacter sp.</title>
        <authorList>
            <person name="Kim M.K."/>
        </authorList>
    </citation>
    <scope>NUCLEOTIDE SEQUENCE [LARGE SCALE GENOMIC DNA]</scope>
    <source>
        <strain evidence="3">BT325</strain>
    </source>
</reference>
<dbReference type="InterPro" id="IPR050712">
    <property type="entry name" value="NAD(P)H-dep_reductase"/>
</dbReference>
<dbReference type="PANTHER" id="PTHR30543:SF21">
    <property type="entry name" value="NAD(P)H-DEPENDENT FMN REDUCTASE LOT6"/>
    <property type="match status" value="1"/>
</dbReference>
<accession>A0ABS0XYH4</accession>
<dbReference type="Gene3D" id="3.40.50.360">
    <property type="match status" value="1"/>
</dbReference>
<comment type="caution">
    <text evidence="2">The sequence shown here is derived from an EMBL/GenBank/DDBJ whole genome shotgun (WGS) entry which is preliminary data.</text>
</comment>
<dbReference type="EMBL" id="JAELXT010000004">
    <property type="protein sequence ID" value="MBJ6125117.1"/>
    <property type="molecule type" value="Genomic_DNA"/>
</dbReference>
<dbReference type="PANTHER" id="PTHR30543">
    <property type="entry name" value="CHROMATE REDUCTASE"/>
    <property type="match status" value="1"/>
</dbReference>
<evidence type="ECO:0000313" key="3">
    <source>
        <dbReference type="Proteomes" id="UP000620670"/>
    </source>
</evidence>
<dbReference type="SUPFAM" id="SSF52218">
    <property type="entry name" value="Flavoproteins"/>
    <property type="match status" value="1"/>
</dbReference>
<evidence type="ECO:0000313" key="2">
    <source>
        <dbReference type="EMBL" id="MBJ6125117.1"/>
    </source>
</evidence>
<dbReference type="Pfam" id="PF03358">
    <property type="entry name" value="FMN_red"/>
    <property type="match status" value="1"/>
</dbReference>
<sequence length="189" mass="20065">MTRLIGLSGSLRQGSFNAALLRNAAGLMPEGAELTVATIRGIPLYDADLEANEGIPEKVAALKDAIAAADGLLLVTPEYNNSIPGVFKNAIDWLSRPADDIKRVFSGKPVGLIGASPGGFGTILSQNAWLPVLRYLGADLWNGGRLMVSKAQTVFNQDGTLADQKIEEQLRKYLEGFVAFAARPKASAP</sequence>